<feature type="region of interest" description="Disordered" evidence="4">
    <location>
        <begin position="452"/>
        <end position="517"/>
    </location>
</feature>
<dbReference type="Proteomes" id="UP000502823">
    <property type="component" value="Unassembled WGS sequence"/>
</dbReference>
<dbReference type="SMART" id="SM00147">
    <property type="entry name" value="RasGEF"/>
    <property type="match status" value="1"/>
</dbReference>
<organism evidence="7 8">
    <name type="scientific">Coptotermes formosanus</name>
    <name type="common">Formosan subterranean termite</name>
    <dbReference type="NCBI Taxonomy" id="36987"/>
    <lineage>
        <taxon>Eukaryota</taxon>
        <taxon>Metazoa</taxon>
        <taxon>Ecdysozoa</taxon>
        <taxon>Arthropoda</taxon>
        <taxon>Hexapoda</taxon>
        <taxon>Insecta</taxon>
        <taxon>Pterygota</taxon>
        <taxon>Neoptera</taxon>
        <taxon>Polyneoptera</taxon>
        <taxon>Dictyoptera</taxon>
        <taxon>Blattodea</taxon>
        <taxon>Blattoidea</taxon>
        <taxon>Termitoidae</taxon>
        <taxon>Rhinotermitidae</taxon>
        <taxon>Coptotermes</taxon>
    </lineage>
</organism>
<dbReference type="InParanoid" id="A0A6L2PFE6"/>
<gene>
    <name evidence="7" type="ORF">Cfor_09949</name>
</gene>
<dbReference type="SUPFAM" id="SSF48366">
    <property type="entry name" value="Ras GEF"/>
    <property type="match status" value="1"/>
</dbReference>
<evidence type="ECO:0000256" key="3">
    <source>
        <dbReference type="PROSITE-ProRule" id="PRU00168"/>
    </source>
</evidence>
<feature type="region of interest" description="Disordered" evidence="4">
    <location>
        <begin position="41"/>
        <end position="67"/>
    </location>
</feature>
<dbReference type="InterPro" id="IPR008937">
    <property type="entry name" value="Ras-like_GEF"/>
</dbReference>
<dbReference type="GO" id="GO:0007265">
    <property type="term" value="P:Ras protein signal transduction"/>
    <property type="evidence" value="ECO:0007669"/>
    <property type="project" value="TreeGrafter"/>
</dbReference>
<name>A0A6L2PFE6_COPFO</name>
<dbReference type="PROSITE" id="PS50212">
    <property type="entry name" value="RASGEF_NTER"/>
    <property type="match status" value="1"/>
</dbReference>
<evidence type="ECO:0000259" key="5">
    <source>
        <dbReference type="PROSITE" id="PS50009"/>
    </source>
</evidence>
<feature type="domain" description="N-terminal Ras-GEF" evidence="6">
    <location>
        <begin position="861"/>
        <end position="989"/>
    </location>
</feature>
<dbReference type="InterPro" id="IPR036964">
    <property type="entry name" value="RASGEF_cat_dom_sf"/>
</dbReference>
<dbReference type="PANTHER" id="PTHR23113:SF224">
    <property type="entry name" value="RAP GUANINE NUCLEOTIDE EXCHANGE FACTOR 1"/>
    <property type="match status" value="1"/>
</dbReference>
<feature type="region of interest" description="Disordered" evidence="4">
    <location>
        <begin position="625"/>
        <end position="645"/>
    </location>
</feature>
<dbReference type="OrthoDB" id="25179at2759"/>
<dbReference type="Gene3D" id="1.10.840.10">
    <property type="entry name" value="Ras guanine-nucleotide exchange factors catalytic domain"/>
    <property type="match status" value="1"/>
</dbReference>
<dbReference type="Pfam" id="PF00618">
    <property type="entry name" value="RasGEF_N"/>
    <property type="match status" value="1"/>
</dbReference>
<sequence>MPQYDEGFLALPERSWRRYKVSQDRSARLLTPTLLAVATLCDEPESSEESESSTTPNTKPRGGKLARRARSFKEDFLEILSQMRSPGGGSAQRAGSPHSPKTRTSHKVASIDTVDGAMEKNPLRDLDLHVKQVQFALKHFHDVVTKRKLEMLPGNGTIVLETVTTIHGVLKSYVLNEHSSTLVSATNKVYQSLAKLIKLCDEVLLQGEKALDNENVCEVIQLLEDAVQNLVSLAQDQITHRENSSKALGSHSHHAVIMDRTSSYGADLPQRSSLPDIPLTPRERQILEQTSSSVLERHGVRSLSHSQSSESILNDTSPPPKPPLPGSHQSEAQLDTVTHKDSAASMTDRLNRSNNTSGAAQVSGLAASFDSISLRSKSPEDTSSLLSASAGSLDSVLNHSREEEEIQVLMDSVEDCVFPSDNILTHGECPALLLNGSASCCCWDSSSSTTSTEQISSHDKSAASVSVPLGQHPDMQQLSSSHAESGFASMHSLRSSSHSYTSSQQMSSRSSQQSAVSYMSTDSTCNKVWHVHRTITESSVGVSQTQRLVLSSEISQHAEQSLHSDTASSVSPDGDSLQTIPPALPEKTRQRQRRDRHLSTYDNVPSDMADELHQEQHIQTCSLHKPQTVQHGSCQSPDGKPPPLPLKKKHNGFGWRAVAVMAYMEMFGNCAHPNTSEFLRHSVHTYNMLQAEWQQQELSLTSTQSCSFSMVSSLSSGVLPGRWVQCGTSGQPPALPPKRSRMSSARSTASPPPVSPPPTLGLQQELYPKLNNSSGDVDTSHTRFCISTSVPVEWEVVISEVFVCCHPSETCSPPRSPDMNLYCCSSEELTANSSRVTQIEAEPLEQLDITKYLVFRKPDEDGPDVRGGHPEALIIHATKANKNGELQFLDNFLYQEAFLTTYRTFLSPLDLIQKLCHRHERFSCSSDVVKQRAAREAFSLLVRVVSDLTISDLDSMLLQSLMDFVYQLLCSGDLTMAKALRVKIIEKCNTKQLNSASSMLLPSLNIYTRQAFLLDFKSEQIAEQMTLLDAELFLKIEIPEVLIWAQEQNEERSPNLTRFTEHFNKMSYWARSRILEQNEAKDRERYVVKFIKIMKHLRKINNFNSYLALLSALDSAPIRRLEWQKHITEGLKEYCALIDSSSSFRAYRQALAETQPPCIPYIGLVLQDLTFVHIGNSDLLPDGSINFSKRWQQFNIVENMKRFKKGQVPYNCCIATPTYSFKKHERINAFFNNFDDFLCEEAMWQISESIKPREMVVLVHINAVHGTTVTYNASSYFHTVHT</sequence>
<dbReference type="CDD" id="cd00155">
    <property type="entry name" value="RasGEF"/>
    <property type="match status" value="1"/>
</dbReference>
<feature type="compositionally biased region" description="Polar residues" evidence="4">
    <location>
        <begin position="474"/>
        <end position="483"/>
    </location>
</feature>
<keyword evidence="1 3" id="KW-0344">Guanine-nucleotide releasing factor</keyword>
<evidence type="ECO:0000256" key="1">
    <source>
        <dbReference type="ARBA" id="ARBA00022658"/>
    </source>
</evidence>
<dbReference type="SMART" id="SM00229">
    <property type="entry name" value="RasGEFN"/>
    <property type="match status" value="1"/>
</dbReference>
<feature type="compositionally biased region" description="Polar residues" evidence="4">
    <location>
        <begin position="625"/>
        <end position="636"/>
    </location>
</feature>
<evidence type="ECO:0000256" key="2">
    <source>
        <dbReference type="ARBA" id="ARBA00083313"/>
    </source>
</evidence>
<feature type="compositionally biased region" description="Low complexity" evidence="4">
    <location>
        <begin position="302"/>
        <end position="311"/>
    </location>
</feature>
<evidence type="ECO:0000259" key="6">
    <source>
        <dbReference type="PROSITE" id="PS50212"/>
    </source>
</evidence>
<comment type="caution">
    <text evidence="7">The sequence shown here is derived from an EMBL/GenBank/DDBJ whole genome shotgun (WGS) entry which is preliminary data.</text>
</comment>
<dbReference type="InterPro" id="IPR019804">
    <property type="entry name" value="Ras_G-nucl-exch_fac_CS"/>
</dbReference>
<dbReference type="CDD" id="cd06224">
    <property type="entry name" value="REM"/>
    <property type="match status" value="1"/>
</dbReference>
<reference evidence="8" key="1">
    <citation type="submission" date="2020-01" db="EMBL/GenBank/DDBJ databases">
        <title>Draft genome sequence of the Termite Coptotermes fromosanus.</title>
        <authorList>
            <person name="Itakura S."/>
            <person name="Yosikawa Y."/>
            <person name="Umezawa K."/>
        </authorList>
    </citation>
    <scope>NUCLEOTIDE SEQUENCE [LARGE SCALE GENOMIC DNA]</scope>
</reference>
<dbReference type="PROSITE" id="PS50009">
    <property type="entry name" value="RASGEF_CAT"/>
    <property type="match status" value="1"/>
</dbReference>
<feature type="region of interest" description="Disordered" evidence="4">
    <location>
        <begin position="290"/>
        <end position="359"/>
    </location>
</feature>
<feature type="compositionally biased region" description="Polar residues" evidence="4">
    <location>
        <begin position="556"/>
        <end position="579"/>
    </location>
</feature>
<proteinExistence type="predicted"/>
<feature type="compositionally biased region" description="Pro residues" evidence="4">
    <location>
        <begin position="750"/>
        <end position="759"/>
    </location>
</feature>
<dbReference type="PANTHER" id="PTHR23113">
    <property type="entry name" value="GUANINE NUCLEOTIDE EXCHANGE FACTOR"/>
    <property type="match status" value="1"/>
</dbReference>
<accession>A0A6L2PFE6</accession>
<feature type="region of interest" description="Disordered" evidence="4">
    <location>
        <begin position="556"/>
        <end position="604"/>
    </location>
</feature>
<feature type="compositionally biased region" description="Acidic residues" evidence="4">
    <location>
        <begin position="42"/>
        <end position="51"/>
    </location>
</feature>
<dbReference type="GO" id="GO:0005085">
    <property type="term" value="F:guanyl-nucleotide exchange factor activity"/>
    <property type="evidence" value="ECO:0007669"/>
    <property type="project" value="UniProtKB-KW"/>
</dbReference>
<dbReference type="PROSITE" id="PS00720">
    <property type="entry name" value="RASGEF"/>
    <property type="match status" value="1"/>
</dbReference>
<dbReference type="Pfam" id="PF00617">
    <property type="entry name" value="RasGEF"/>
    <property type="match status" value="1"/>
</dbReference>
<dbReference type="InterPro" id="IPR001895">
    <property type="entry name" value="RASGEF_cat_dom"/>
</dbReference>
<feature type="compositionally biased region" description="Polar residues" evidence="4">
    <location>
        <begin position="327"/>
        <end position="336"/>
    </location>
</feature>
<dbReference type="EMBL" id="BLKM01000181">
    <property type="protein sequence ID" value="GFG29932.1"/>
    <property type="molecule type" value="Genomic_DNA"/>
</dbReference>
<dbReference type="InterPro" id="IPR023578">
    <property type="entry name" value="Ras_GEF_dom_sf"/>
</dbReference>
<feature type="domain" description="Ras-GEF" evidence="5">
    <location>
        <begin position="1017"/>
        <end position="1253"/>
    </location>
</feature>
<dbReference type="Gene3D" id="1.20.870.10">
    <property type="entry name" value="Son of sevenless (SoS) protein Chain: S domain 1"/>
    <property type="match status" value="1"/>
</dbReference>
<dbReference type="InterPro" id="IPR000651">
    <property type="entry name" value="Ras-like_Gua-exchang_fac_N"/>
</dbReference>
<feature type="region of interest" description="Disordered" evidence="4">
    <location>
        <begin position="729"/>
        <end position="764"/>
    </location>
</feature>
<evidence type="ECO:0000256" key="4">
    <source>
        <dbReference type="SAM" id="MobiDB-lite"/>
    </source>
</evidence>
<dbReference type="FunCoup" id="A0A6L2PFE6">
    <property type="interactions" value="649"/>
</dbReference>
<evidence type="ECO:0000313" key="7">
    <source>
        <dbReference type="EMBL" id="GFG29932.1"/>
    </source>
</evidence>
<protein>
    <recommendedName>
        <fullName evidence="2">CRK SH3-binding GNRP</fullName>
    </recommendedName>
</protein>
<feature type="compositionally biased region" description="Low complexity" evidence="4">
    <location>
        <begin position="488"/>
        <end position="517"/>
    </location>
</feature>
<dbReference type="GO" id="GO:0005886">
    <property type="term" value="C:plasma membrane"/>
    <property type="evidence" value="ECO:0007669"/>
    <property type="project" value="TreeGrafter"/>
</dbReference>
<dbReference type="FunFam" id="1.10.840.10:FF:000009">
    <property type="entry name" value="rap guanine nucleotide exchange factor 1"/>
    <property type="match status" value="1"/>
</dbReference>
<keyword evidence="8" id="KW-1185">Reference proteome</keyword>
<feature type="region of interest" description="Disordered" evidence="4">
    <location>
        <begin position="83"/>
        <end position="108"/>
    </location>
</feature>
<evidence type="ECO:0000313" key="8">
    <source>
        <dbReference type="Proteomes" id="UP000502823"/>
    </source>
</evidence>